<reference evidence="2" key="2">
    <citation type="submission" date="2023-07" db="EMBL/GenBank/DDBJ databases">
        <authorList>
            <person name="Yang W."/>
            <person name="Chen J."/>
            <person name="Ji P."/>
            <person name="Hu F."/>
        </authorList>
    </citation>
    <scope>NUCLEOTIDE SEQUENCE</scope>
    <source>
        <strain evidence="2">CRE-138-0111</strain>
    </source>
</reference>
<gene>
    <name evidence="1" type="ORF">P7V44_03835</name>
    <name evidence="2" type="ORF">Q5E86_04760</name>
</gene>
<reference evidence="2" key="3">
    <citation type="journal article" date="2024" name="Int. J. Antimicrob. Agents">
        <title>Identification of a novel Providencia species showing multi-drug-resistant in three patients with hospital-acquired infection.</title>
        <authorList>
            <person name="Yang W."/>
            <person name="Chen J."/>
            <person name="Yang F."/>
            <person name="Ji P."/>
            <person name="Shen S."/>
            <person name="Yin D."/>
            <person name="Hu F."/>
        </authorList>
    </citation>
    <scope>NUCLEOTIDE SEQUENCE</scope>
    <source>
        <strain evidence="2">CRE-138-0111</strain>
    </source>
</reference>
<evidence type="ECO:0000313" key="4">
    <source>
        <dbReference type="Proteomes" id="UP001176478"/>
    </source>
</evidence>
<proteinExistence type="predicted"/>
<dbReference type="RefSeq" id="WP_210814183.1">
    <property type="nucleotide sequence ID" value="NZ_JARRYG010000003.1"/>
</dbReference>
<sequence>MSFKIKENEAAEQLVAFCLMKGVQPEELITAIFEREYISIETLKNNDHVYLIVSYKEDIEDNINIITMKYTYNLESQLQRIDQKINNSKYKIQWDRTDKLKEIIKSLAGDSISEESLFDVLNKLLPEKIYTSIIPQLKLVI</sequence>
<evidence type="ECO:0000313" key="3">
    <source>
        <dbReference type="Proteomes" id="UP001156701"/>
    </source>
</evidence>
<protein>
    <submittedName>
        <fullName evidence="1">Uncharacterized protein</fullName>
    </submittedName>
</protein>
<organism evidence="1 3">
    <name type="scientific">Providencia huashanensis</name>
    <dbReference type="NCBI Taxonomy" id="3037798"/>
    <lineage>
        <taxon>Bacteria</taxon>
        <taxon>Pseudomonadati</taxon>
        <taxon>Pseudomonadota</taxon>
        <taxon>Gammaproteobacteria</taxon>
        <taxon>Enterobacterales</taxon>
        <taxon>Morganellaceae</taxon>
        <taxon>Providencia</taxon>
    </lineage>
</organism>
<dbReference type="EMBL" id="JAUQTG010000002">
    <property type="protein sequence ID" value="MDO7855690.1"/>
    <property type="molecule type" value="Genomic_DNA"/>
</dbReference>
<accession>A0AA42FLU1</accession>
<name>A0AA42FLU1_9GAMM</name>
<reference evidence="1" key="1">
    <citation type="submission" date="2023-03" db="EMBL/GenBank/DDBJ databases">
        <title>a new species belonging to Providencia genus.</title>
        <authorList>
            <person name="Yang W."/>
            <person name="Hu F."/>
            <person name="Shen S."/>
            <person name="Ding L."/>
            <person name="Yin D."/>
        </authorList>
    </citation>
    <scope>NUCLEOTIDE SEQUENCE</scope>
    <source>
        <strain evidence="1">CRE-3FA-0001</strain>
    </source>
</reference>
<dbReference type="AlphaFoldDB" id="A0AA42FLU1"/>
<dbReference type="Proteomes" id="UP001156701">
    <property type="component" value="Unassembled WGS sequence"/>
</dbReference>
<comment type="caution">
    <text evidence="1">The sequence shown here is derived from an EMBL/GenBank/DDBJ whole genome shotgun (WGS) entry which is preliminary data.</text>
</comment>
<evidence type="ECO:0000313" key="2">
    <source>
        <dbReference type="EMBL" id="MDO7855690.1"/>
    </source>
</evidence>
<dbReference type="Proteomes" id="UP001176478">
    <property type="component" value="Unassembled WGS sequence"/>
</dbReference>
<keyword evidence="4" id="KW-1185">Reference proteome</keyword>
<dbReference type="EMBL" id="JARRYG010000003">
    <property type="protein sequence ID" value="MDG4695370.1"/>
    <property type="molecule type" value="Genomic_DNA"/>
</dbReference>
<evidence type="ECO:0000313" key="1">
    <source>
        <dbReference type="EMBL" id="MDG4695370.1"/>
    </source>
</evidence>